<evidence type="ECO:0000313" key="3">
    <source>
        <dbReference type="Proteomes" id="UP000596661"/>
    </source>
</evidence>
<feature type="region of interest" description="Disordered" evidence="1">
    <location>
        <begin position="32"/>
        <end position="63"/>
    </location>
</feature>
<evidence type="ECO:0000256" key="1">
    <source>
        <dbReference type="SAM" id="MobiDB-lite"/>
    </source>
</evidence>
<proteinExistence type="predicted"/>
<accession>A0A803PSM8</accession>
<feature type="compositionally biased region" description="Basic and acidic residues" evidence="1">
    <location>
        <begin position="32"/>
        <end position="49"/>
    </location>
</feature>
<dbReference type="Gramene" id="evm.model.05.978">
    <property type="protein sequence ID" value="cds.evm.model.05.978"/>
    <property type="gene ID" value="evm.TU.05.978"/>
</dbReference>
<dbReference type="AlphaFoldDB" id="A0A803PSM8"/>
<sequence>MVLTYNKYGLHFIDPNAKVGDADYQNEVTSCHKDQVGKDTDLDTPDKLVEGNVGGKDNPDESDTVVSMAERKENHRHNNSSSQSNEVDEVLQVLDERKVEELMKVAEKISRKQNGTVLDSKEEDTEPCVKRIIDASLPERFRMPQMELYKGRTDLRDHLSKYNRMMEVANASDDAKCLCFPLTLSIFVEDWWKMLSSGSIHN</sequence>
<name>A0A803PSM8_CANSA</name>
<reference evidence="2" key="1">
    <citation type="submission" date="2018-11" db="EMBL/GenBank/DDBJ databases">
        <authorList>
            <person name="Grassa J C."/>
        </authorList>
    </citation>
    <scope>NUCLEOTIDE SEQUENCE [LARGE SCALE GENOMIC DNA]</scope>
</reference>
<dbReference type="EMBL" id="UZAU01000481">
    <property type="status" value="NOT_ANNOTATED_CDS"/>
    <property type="molecule type" value="Genomic_DNA"/>
</dbReference>
<protein>
    <submittedName>
        <fullName evidence="2">Uncharacterized protein</fullName>
    </submittedName>
</protein>
<evidence type="ECO:0000313" key="2">
    <source>
        <dbReference type="EnsemblPlants" id="cds.evm.model.05.978"/>
    </source>
</evidence>
<organism evidence="2 3">
    <name type="scientific">Cannabis sativa</name>
    <name type="common">Hemp</name>
    <name type="synonym">Marijuana</name>
    <dbReference type="NCBI Taxonomy" id="3483"/>
    <lineage>
        <taxon>Eukaryota</taxon>
        <taxon>Viridiplantae</taxon>
        <taxon>Streptophyta</taxon>
        <taxon>Embryophyta</taxon>
        <taxon>Tracheophyta</taxon>
        <taxon>Spermatophyta</taxon>
        <taxon>Magnoliopsida</taxon>
        <taxon>eudicotyledons</taxon>
        <taxon>Gunneridae</taxon>
        <taxon>Pentapetalae</taxon>
        <taxon>rosids</taxon>
        <taxon>fabids</taxon>
        <taxon>Rosales</taxon>
        <taxon>Cannabaceae</taxon>
        <taxon>Cannabis</taxon>
    </lineage>
</organism>
<dbReference type="PANTHER" id="PTHR33223">
    <property type="entry name" value="CCHC-TYPE DOMAIN-CONTAINING PROTEIN"/>
    <property type="match status" value="1"/>
</dbReference>
<reference evidence="2" key="2">
    <citation type="submission" date="2021-03" db="UniProtKB">
        <authorList>
            <consortium name="EnsemblPlants"/>
        </authorList>
    </citation>
    <scope>IDENTIFICATION</scope>
</reference>
<dbReference type="Proteomes" id="UP000596661">
    <property type="component" value="Chromosome 5"/>
</dbReference>
<dbReference type="EnsemblPlants" id="evm.model.05.978">
    <property type="protein sequence ID" value="cds.evm.model.05.978"/>
    <property type="gene ID" value="evm.TU.05.978"/>
</dbReference>
<dbReference type="PANTHER" id="PTHR33223:SF10">
    <property type="entry name" value="AMINOTRANSFERASE-LIKE PLANT MOBILE DOMAIN-CONTAINING PROTEIN"/>
    <property type="match status" value="1"/>
</dbReference>
<keyword evidence="3" id="KW-1185">Reference proteome</keyword>